<dbReference type="Gene3D" id="3.40.50.300">
    <property type="entry name" value="P-loop containing nucleotide triphosphate hydrolases"/>
    <property type="match status" value="1"/>
</dbReference>
<dbReference type="NCBIfam" id="TIGR03156">
    <property type="entry name" value="GTP_HflX"/>
    <property type="match status" value="1"/>
</dbReference>
<dbReference type="Proteomes" id="UP001596119">
    <property type="component" value="Unassembled WGS sequence"/>
</dbReference>
<keyword evidence="3" id="KW-0460">Magnesium</keyword>
<dbReference type="InterPro" id="IPR016496">
    <property type="entry name" value="GTPase_HflX"/>
</dbReference>
<evidence type="ECO:0000256" key="2">
    <source>
        <dbReference type="ARBA" id="ARBA00022741"/>
    </source>
</evidence>
<gene>
    <name evidence="5 8" type="primary">hflX</name>
    <name evidence="8" type="ORF">ACFQH9_08815</name>
</gene>
<dbReference type="HAMAP" id="MF_00900">
    <property type="entry name" value="GTPase_HflX"/>
    <property type="match status" value="1"/>
</dbReference>
<comment type="similarity">
    <text evidence="5">Belongs to the TRAFAC class OBG-HflX-like GTPase superfamily. HflX GTPase family.</text>
</comment>
<keyword evidence="1" id="KW-0479">Metal-binding</keyword>
<dbReference type="PANTHER" id="PTHR10229">
    <property type="entry name" value="GTP-BINDING PROTEIN HFLX"/>
    <property type="match status" value="1"/>
</dbReference>
<evidence type="ECO:0000259" key="7">
    <source>
        <dbReference type="PROSITE" id="PS51705"/>
    </source>
</evidence>
<protein>
    <recommendedName>
        <fullName evidence="5">GTPase HflX</fullName>
    </recommendedName>
    <alternativeName>
        <fullName evidence="5">GTP-binding protein HflX</fullName>
    </alternativeName>
</protein>
<dbReference type="RefSeq" id="WP_379565426.1">
    <property type="nucleotide sequence ID" value="NZ_JBHSQK010000015.1"/>
</dbReference>
<dbReference type="Pfam" id="PF01926">
    <property type="entry name" value="MMR_HSR1"/>
    <property type="match status" value="1"/>
</dbReference>
<keyword evidence="5" id="KW-0963">Cytoplasm</keyword>
<feature type="compositionally biased region" description="Low complexity" evidence="6">
    <location>
        <begin position="523"/>
        <end position="534"/>
    </location>
</feature>
<feature type="compositionally biased region" description="Low complexity" evidence="6">
    <location>
        <begin position="503"/>
        <end position="516"/>
    </location>
</feature>
<feature type="region of interest" description="Disordered" evidence="6">
    <location>
        <begin position="478"/>
        <end position="534"/>
    </location>
</feature>
<dbReference type="InterPro" id="IPR006073">
    <property type="entry name" value="GTP-bd"/>
</dbReference>
<evidence type="ECO:0000256" key="6">
    <source>
        <dbReference type="SAM" id="MobiDB-lite"/>
    </source>
</evidence>
<feature type="region of interest" description="Disordered" evidence="6">
    <location>
        <begin position="1"/>
        <end position="26"/>
    </location>
</feature>
<keyword evidence="4 5" id="KW-0342">GTP-binding</keyword>
<keyword evidence="2 5" id="KW-0547">Nucleotide-binding</keyword>
<organism evidence="8 9">
    <name type="scientific">Pseudonocardia lutea</name>
    <dbReference type="NCBI Taxonomy" id="2172015"/>
    <lineage>
        <taxon>Bacteria</taxon>
        <taxon>Bacillati</taxon>
        <taxon>Actinomycetota</taxon>
        <taxon>Actinomycetes</taxon>
        <taxon>Pseudonocardiales</taxon>
        <taxon>Pseudonocardiaceae</taxon>
        <taxon>Pseudonocardia</taxon>
    </lineage>
</organism>
<dbReference type="EMBL" id="JBHSQK010000015">
    <property type="protein sequence ID" value="MFC5948374.1"/>
    <property type="molecule type" value="Genomic_DNA"/>
</dbReference>
<dbReference type="InterPro" id="IPR025121">
    <property type="entry name" value="GTPase_HflX_N"/>
</dbReference>
<evidence type="ECO:0000313" key="9">
    <source>
        <dbReference type="Proteomes" id="UP001596119"/>
    </source>
</evidence>
<name>A0ABW1I7M5_9PSEU</name>
<dbReference type="InterPro" id="IPR030394">
    <property type="entry name" value="G_HFLX_dom"/>
</dbReference>
<evidence type="ECO:0000256" key="4">
    <source>
        <dbReference type="ARBA" id="ARBA00023134"/>
    </source>
</evidence>
<dbReference type="Gene3D" id="3.40.50.11060">
    <property type="entry name" value="GTPase HflX, N-terminal domain"/>
    <property type="match status" value="1"/>
</dbReference>
<dbReference type="SUPFAM" id="SSF52540">
    <property type="entry name" value="P-loop containing nucleoside triphosphate hydrolases"/>
    <property type="match status" value="1"/>
</dbReference>
<evidence type="ECO:0000256" key="1">
    <source>
        <dbReference type="ARBA" id="ARBA00022723"/>
    </source>
</evidence>
<dbReference type="CDD" id="cd01878">
    <property type="entry name" value="HflX"/>
    <property type="match status" value="1"/>
</dbReference>
<comment type="function">
    <text evidence="5">GTPase that associates with the 50S ribosomal subunit and may have a role during protein synthesis or ribosome biogenesis.</text>
</comment>
<keyword evidence="9" id="KW-1185">Reference proteome</keyword>
<dbReference type="Pfam" id="PF16360">
    <property type="entry name" value="GTP-bdg_M"/>
    <property type="match status" value="1"/>
</dbReference>
<feature type="domain" description="Hflx-type G" evidence="7">
    <location>
        <begin position="252"/>
        <end position="421"/>
    </location>
</feature>
<dbReference type="PROSITE" id="PS51705">
    <property type="entry name" value="G_HFLX"/>
    <property type="match status" value="1"/>
</dbReference>
<dbReference type="InterPro" id="IPR027417">
    <property type="entry name" value="P-loop_NTPase"/>
</dbReference>
<dbReference type="PRINTS" id="PR00326">
    <property type="entry name" value="GTP1OBG"/>
</dbReference>
<evidence type="ECO:0000256" key="5">
    <source>
        <dbReference type="HAMAP-Rule" id="MF_00900"/>
    </source>
</evidence>
<dbReference type="PANTHER" id="PTHR10229:SF0">
    <property type="entry name" value="GTP-BINDING PROTEIN 6-RELATED"/>
    <property type="match status" value="1"/>
</dbReference>
<sequence>MTESPLRYTPADDALDPSRGEMELEERSSLRRVAGLSTELTDVTEVEYRQLRLERVVLVGVWTEGTSEQANASLLELARLAETAGSQVMDGLVQRRSKPDPATFIGSGKVDELSQAVQTAGADTVICDGELSPGQLRQLEDKLKVKVIDRTALILDIFAQHARSRDGKAQVELAQLSYLLPRLRGWGEALSRQVGGRAAGGVGIGGRGPGETKIELDRRRIRHRMSKLRREIAAMSRVRDTQRGSRRRNDVPSVAIVGYTNAGKSSLLNALTDAGVLVEDALFATLDPTTRRAETPDGRVYTLTDTVGFVRHLPHQLVEAFRSTLEEAGQADLLVHVVDASDPLPEDQIAAVRKVLVEIGEEQGGTIPEELLVVNKTDAAGDLALARLRHLLPDAVFVSARRGDGVARLKACIAERLPRPEVDLELLVPYTEGGLVARLHADGEVLASEHTPEGTRLHVRVGPELAVAAVPFAVGGTGSAAEADGAGSRSADGPSSGTADRPSSGTGDGTTDGSDGSADRAVRAGAGARVAARR</sequence>
<dbReference type="Gene3D" id="6.10.250.2860">
    <property type="match status" value="1"/>
</dbReference>
<comment type="subunit">
    <text evidence="5">Monomer. Associates with the 50S ribosomal subunit.</text>
</comment>
<accession>A0ABW1I7M5</accession>
<proteinExistence type="inferred from homology"/>
<comment type="subcellular location">
    <subcellularLocation>
        <location evidence="5">Cytoplasm</location>
    </subcellularLocation>
    <text evidence="5">May associate with membranes.</text>
</comment>
<dbReference type="InterPro" id="IPR032305">
    <property type="entry name" value="GTP-bd_M"/>
</dbReference>
<reference evidence="9" key="1">
    <citation type="journal article" date="2019" name="Int. J. Syst. Evol. Microbiol.">
        <title>The Global Catalogue of Microorganisms (GCM) 10K type strain sequencing project: providing services to taxonomists for standard genome sequencing and annotation.</title>
        <authorList>
            <consortium name="The Broad Institute Genomics Platform"/>
            <consortium name="The Broad Institute Genome Sequencing Center for Infectious Disease"/>
            <person name="Wu L."/>
            <person name="Ma J."/>
        </authorList>
    </citation>
    <scope>NUCLEOTIDE SEQUENCE [LARGE SCALE GENOMIC DNA]</scope>
    <source>
        <strain evidence="9">CGMCC 4.7397</strain>
    </source>
</reference>
<comment type="caution">
    <text evidence="8">The sequence shown here is derived from an EMBL/GenBank/DDBJ whole genome shotgun (WGS) entry which is preliminary data.</text>
</comment>
<dbReference type="InterPro" id="IPR042108">
    <property type="entry name" value="GTPase_HflX_N_sf"/>
</dbReference>
<evidence type="ECO:0000313" key="8">
    <source>
        <dbReference type="EMBL" id="MFC5948374.1"/>
    </source>
</evidence>
<evidence type="ECO:0000256" key="3">
    <source>
        <dbReference type="ARBA" id="ARBA00022842"/>
    </source>
</evidence>
<feature type="compositionally biased region" description="Basic and acidic residues" evidence="6">
    <location>
        <begin position="16"/>
        <end position="26"/>
    </location>
</feature>
<dbReference type="Pfam" id="PF13167">
    <property type="entry name" value="GTP-bdg_N"/>
    <property type="match status" value="1"/>
</dbReference>